<reference evidence="1" key="1">
    <citation type="submission" date="2021-08" db="EMBL/GenBank/DDBJ databases">
        <title>The first chromosome-level gecko genome reveals the dynamic sex chromosomes of Neotropical dwarf geckos (Sphaerodactylidae: Sphaerodactylus).</title>
        <authorList>
            <person name="Pinto B.J."/>
            <person name="Keating S.E."/>
            <person name="Gamble T."/>
        </authorList>
    </citation>
    <scope>NUCLEOTIDE SEQUENCE</scope>
    <source>
        <strain evidence="1">TG3544</strain>
    </source>
</reference>
<organism evidence="1 2">
    <name type="scientific">Sphaerodactylus townsendi</name>
    <dbReference type="NCBI Taxonomy" id="933632"/>
    <lineage>
        <taxon>Eukaryota</taxon>
        <taxon>Metazoa</taxon>
        <taxon>Chordata</taxon>
        <taxon>Craniata</taxon>
        <taxon>Vertebrata</taxon>
        <taxon>Euteleostomi</taxon>
        <taxon>Lepidosauria</taxon>
        <taxon>Squamata</taxon>
        <taxon>Bifurcata</taxon>
        <taxon>Gekkota</taxon>
        <taxon>Sphaerodactylidae</taxon>
        <taxon>Sphaerodactylus</taxon>
    </lineage>
</organism>
<keyword evidence="2" id="KW-1185">Reference proteome</keyword>
<comment type="caution">
    <text evidence="1">The sequence shown here is derived from an EMBL/GenBank/DDBJ whole genome shotgun (WGS) entry which is preliminary data.</text>
</comment>
<gene>
    <name evidence="1" type="ORF">K3G42_024122</name>
</gene>
<dbReference type="EMBL" id="CM037619">
    <property type="protein sequence ID" value="KAH8007575.1"/>
    <property type="molecule type" value="Genomic_DNA"/>
</dbReference>
<proteinExistence type="predicted"/>
<evidence type="ECO:0000313" key="1">
    <source>
        <dbReference type="EMBL" id="KAH8007575.1"/>
    </source>
</evidence>
<sequence>MTGLRVQPVVLLPAAVGLSNHSGAAAAAGSPASRRLRRVATRARHSSSTTSCASPWAATLFLFWTDVLPPQPFPLASRPCPNAGTRSSTPPPPSSSLPRRGERFPGSGPHADTEDGGSPKAAILVKPGDFEIRRIISPPVPPPEKKEILTWKSVCSADHVSSAEAVSELGKIQQPALNNQEQEFLAAPVIDSEIEKPIKI</sequence>
<protein>
    <submittedName>
        <fullName evidence="1">Uncharacterized protein</fullName>
    </submittedName>
</protein>
<accession>A0ACB8FRK6</accession>
<evidence type="ECO:0000313" key="2">
    <source>
        <dbReference type="Proteomes" id="UP000827872"/>
    </source>
</evidence>
<dbReference type="Proteomes" id="UP000827872">
    <property type="component" value="Linkage Group LG06"/>
</dbReference>
<name>A0ACB8FRK6_9SAUR</name>